<evidence type="ECO:0000313" key="3">
    <source>
        <dbReference type="Proteomes" id="UP000619838"/>
    </source>
</evidence>
<dbReference type="SUPFAM" id="SSF51261">
    <property type="entry name" value="Duplicated hybrid motif"/>
    <property type="match status" value="1"/>
</dbReference>
<comment type="caution">
    <text evidence="2">The sequence shown here is derived from an EMBL/GenBank/DDBJ whole genome shotgun (WGS) entry which is preliminary data.</text>
</comment>
<dbReference type="EMBL" id="JADGII010000055">
    <property type="protein sequence ID" value="MBF0637735.1"/>
    <property type="molecule type" value="Genomic_DNA"/>
</dbReference>
<dbReference type="CDD" id="cd12797">
    <property type="entry name" value="M23_peptidase"/>
    <property type="match status" value="1"/>
</dbReference>
<dbReference type="InterPro" id="IPR016047">
    <property type="entry name" value="M23ase_b-sheet_dom"/>
</dbReference>
<dbReference type="PANTHER" id="PTHR21666">
    <property type="entry name" value="PEPTIDASE-RELATED"/>
    <property type="match status" value="1"/>
</dbReference>
<name>A0ABR9XVK0_9CHLB</name>
<keyword evidence="3" id="KW-1185">Reference proteome</keyword>
<accession>A0ABR9XVK0</accession>
<dbReference type="InterPro" id="IPR050570">
    <property type="entry name" value="Cell_wall_metabolism_enzyme"/>
</dbReference>
<dbReference type="Gene3D" id="2.70.70.10">
    <property type="entry name" value="Glucose Permease (Domain IIA)"/>
    <property type="match status" value="1"/>
</dbReference>
<dbReference type="InterPro" id="IPR011055">
    <property type="entry name" value="Dup_hybrid_motif"/>
</dbReference>
<feature type="domain" description="M23ase beta-sheet core" evidence="1">
    <location>
        <begin position="55"/>
        <end position="155"/>
    </location>
</feature>
<evidence type="ECO:0000313" key="2">
    <source>
        <dbReference type="EMBL" id="MBF0637735.1"/>
    </source>
</evidence>
<organism evidence="2 3">
    <name type="scientific">Prosthecochloris ethylica</name>
    <dbReference type="NCBI Taxonomy" id="2743976"/>
    <lineage>
        <taxon>Bacteria</taxon>
        <taxon>Pseudomonadati</taxon>
        <taxon>Chlorobiota</taxon>
        <taxon>Chlorobiia</taxon>
        <taxon>Chlorobiales</taxon>
        <taxon>Chlorobiaceae</taxon>
        <taxon>Prosthecochloris</taxon>
    </lineage>
</organism>
<dbReference type="PANTHER" id="PTHR21666:SF270">
    <property type="entry name" value="MUREIN HYDROLASE ACTIVATOR ENVC"/>
    <property type="match status" value="1"/>
</dbReference>
<dbReference type="Proteomes" id="UP000619838">
    <property type="component" value="Unassembled WGS sequence"/>
</dbReference>
<sequence>MYRTIIHLLNEVLIVFISLVVLFTTSISAEPNPVVPNATVGEFRHGTHPSLGNYTHPGVDLVAPCGSDIFAFADGVVTDIISATNDHNFSTLGYMVIVKHPASLIGMEFYTLYIHMQEPPLVGIGQKVNGGETILGKIGDTGKSFGCHTHFEIRYFPSRYSAWGNIYGRGNQQNSAYFQNNWEDPVDFFNMYPNGIKSKETDKTRAEKIARIRMEADSTKALSDSLEKRVAVFENVLSGGGLFAPKSQKSSTAPPSSQNTRIVDQTLFKAELTNISHKGNSVFVQIRYTNKSDEEIEISYPRAILMDNSGNKDIDKKTGRYLMPPAPGTMHMAFEFDFVFYANQIRTEVDTIKTITPPFDLIVNAQPPHGSIMFQGIR</sequence>
<dbReference type="RefSeq" id="WP_175187923.1">
    <property type="nucleotide sequence ID" value="NZ_JABVZQ010000039.1"/>
</dbReference>
<evidence type="ECO:0000259" key="1">
    <source>
        <dbReference type="Pfam" id="PF01551"/>
    </source>
</evidence>
<dbReference type="Pfam" id="PF01551">
    <property type="entry name" value="Peptidase_M23"/>
    <property type="match status" value="1"/>
</dbReference>
<protein>
    <submittedName>
        <fullName evidence="2">M23 family metallopeptidase</fullName>
    </submittedName>
</protein>
<proteinExistence type="predicted"/>
<reference evidence="2 3" key="1">
    <citation type="journal article" date="2020" name="Microorganisms">
        <title>Simultaneous Genome Sequencing of Prosthecochloris ethylica and Desulfuromonas acetoxidans within a Syntrophic Mixture Reveals Unique Pili and Protein Interactions.</title>
        <authorList>
            <person name="Kyndt J.A."/>
            <person name="Van Beeumen J.J."/>
            <person name="Meyer T.E."/>
        </authorList>
    </citation>
    <scope>NUCLEOTIDE SEQUENCE [LARGE SCALE GENOMIC DNA]</scope>
    <source>
        <strain evidence="2 3">N3</strain>
    </source>
</reference>
<gene>
    <name evidence="2" type="ORF">INT08_11250</name>
</gene>